<dbReference type="Proteomes" id="UP001209276">
    <property type="component" value="Unassembled WGS sequence"/>
</dbReference>
<evidence type="ECO:0000259" key="10">
    <source>
        <dbReference type="PROSITE" id="PS50109"/>
    </source>
</evidence>
<feature type="transmembrane region" description="Helical" evidence="9">
    <location>
        <begin position="79"/>
        <end position="103"/>
    </location>
</feature>
<keyword evidence="9" id="KW-1133">Transmembrane helix</keyword>
<evidence type="ECO:0000256" key="9">
    <source>
        <dbReference type="SAM" id="Phobius"/>
    </source>
</evidence>
<dbReference type="CDD" id="cd00082">
    <property type="entry name" value="HisKA"/>
    <property type="match status" value="1"/>
</dbReference>
<dbReference type="EMBL" id="JAMDMM010000032">
    <property type="protein sequence ID" value="MCY9608922.1"/>
    <property type="molecule type" value="Genomic_DNA"/>
</dbReference>
<evidence type="ECO:0000256" key="6">
    <source>
        <dbReference type="ARBA" id="ARBA00022777"/>
    </source>
</evidence>
<dbReference type="SMART" id="SM00388">
    <property type="entry name" value="HisKA"/>
    <property type="match status" value="1"/>
</dbReference>
<dbReference type="InterPro" id="IPR036890">
    <property type="entry name" value="HATPase_C_sf"/>
</dbReference>
<dbReference type="EC" id="2.7.13.3" evidence="2"/>
<evidence type="ECO:0000256" key="4">
    <source>
        <dbReference type="ARBA" id="ARBA00022679"/>
    </source>
</evidence>
<dbReference type="PROSITE" id="PS50109">
    <property type="entry name" value="HIS_KIN"/>
    <property type="match status" value="1"/>
</dbReference>
<dbReference type="SUPFAM" id="SSF55874">
    <property type="entry name" value="ATPase domain of HSP90 chaperone/DNA topoisomerase II/histidine kinase"/>
    <property type="match status" value="1"/>
</dbReference>
<evidence type="ECO:0000256" key="8">
    <source>
        <dbReference type="ARBA" id="ARBA00023012"/>
    </source>
</evidence>
<dbReference type="InterPro" id="IPR004358">
    <property type="entry name" value="Sig_transdc_His_kin-like_C"/>
</dbReference>
<evidence type="ECO:0000256" key="3">
    <source>
        <dbReference type="ARBA" id="ARBA00022553"/>
    </source>
</evidence>
<dbReference type="PANTHER" id="PTHR43065">
    <property type="entry name" value="SENSOR HISTIDINE KINASE"/>
    <property type="match status" value="1"/>
</dbReference>
<feature type="transmembrane region" description="Helical" evidence="9">
    <location>
        <begin position="51"/>
        <end position="67"/>
    </location>
</feature>
<dbReference type="GeneID" id="76995662"/>
<comment type="caution">
    <text evidence="11">The sequence shown here is derived from an EMBL/GenBank/DDBJ whole genome shotgun (WGS) entry which is preliminary data.</text>
</comment>
<evidence type="ECO:0000256" key="1">
    <source>
        <dbReference type="ARBA" id="ARBA00000085"/>
    </source>
</evidence>
<dbReference type="RefSeq" id="WP_244951372.1">
    <property type="nucleotide sequence ID" value="NZ_CALYRD010000001.1"/>
</dbReference>
<keyword evidence="5" id="KW-0547">Nucleotide-binding</keyword>
<dbReference type="SMART" id="SM00387">
    <property type="entry name" value="HATPase_c"/>
    <property type="match status" value="1"/>
</dbReference>
<proteinExistence type="predicted"/>
<keyword evidence="9" id="KW-0472">Membrane</keyword>
<dbReference type="InterPro" id="IPR036097">
    <property type="entry name" value="HisK_dim/P_sf"/>
</dbReference>
<dbReference type="PANTHER" id="PTHR43065:SF46">
    <property type="entry name" value="C4-DICARBOXYLATE TRANSPORT SENSOR PROTEIN DCTB"/>
    <property type="match status" value="1"/>
</dbReference>
<dbReference type="InterPro" id="IPR005467">
    <property type="entry name" value="His_kinase_dom"/>
</dbReference>
<keyword evidence="4" id="KW-0808">Transferase</keyword>
<evidence type="ECO:0000256" key="5">
    <source>
        <dbReference type="ARBA" id="ARBA00022741"/>
    </source>
</evidence>
<feature type="domain" description="Histidine kinase" evidence="10">
    <location>
        <begin position="221"/>
        <end position="429"/>
    </location>
</feature>
<dbReference type="Gene3D" id="1.10.287.130">
    <property type="match status" value="1"/>
</dbReference>
<keyword evidence="3" id="KW-0597">Phosphoprotein</keyword>
<evidence type="ECO:0000256" key="7">
    <source>
        <dbReference type="ARBA" id="ARBA00022840"/>
    </source>
</evidence>
<accession>A0ABT4FXN5</accession>
<reference evidence="11 12" key="1">
    <citation type="submission" date="2022-05" db="EMBL/GenBank/DDBJ databases">
        <title>Genome Sequencing of Bee-Associated Microbes.</title>
        <authorList>
            <person name="Dunlap C."/>
        </authorList>
    </citation>
    <scope>NUCLEOTIDE SEQUENCE [LARGE SCALE GENOMIC DNA]</scope>
    <source>
        <strain evidence="11 12">NRRL B-14613</strain>
    </source>
</reference>
<evidence type="ECO:0000313" key="11">
    <source>
        <dbReference type="EMBL" id="MCY9608922.1"/>
    </source>
</evidence>
<organism evidence="11 12">
    <name type="scientific">Paenibacillus thiaminolyticus</name>
    <name type="common">Bacillus thiaminolyticus</name>
    <dbReference type="NCBI Taxonomy" id="49283"/>
    <lineage>
        <taxon>Bacteria</taxon>
        <taxon>Bacillati</taxon>
        <taxon>Bacillota</taxon>
        <taxon>Bacilli</taxon>
        <taxon>Bacillales</taxon>
        <taxon>Paenibacillaceae</taxon>
        <taxon>Paenibacillus</taxon>
    </lineage>
</organism>
<gene>
    <name evidence="11" type="ORF">M5W83_17405</name>
</gene>
<feature type="transmembrane region" description="Helical" evidence="9">
    <location>
        <begin position="173"/>
        <end position="193"/>
    </location>
</feature>
<sequence>MAANTFGKERLTLIDSILSQEFKGLLYIMSACLMFLLITPQFMFANYRRKMLFIGILLVLTYFYIRYEKIHPFVYGIHLTPISLTLAALFEGFLPGIVTWLAFNVITVLLLGENVLATAVGSTLLLVMGLFFHYRHMLQSTYWQICLLAVTLTTTYLLGYLLCFTQWEHLTGIDAGVAVVGTYLSAMYVSYIYHHVKNQEKMREELFRAEKYQVVGQLAASISHEIRNPLTTSQGFLQLMKKENLTPGQFENYHRHAVAGIEQANAIITDYLNYAKPVVELAQPLHVQKEVDDVVAMIAPLCALSEVKVNTQHLTKCPRYVSGESKKLQQCLLNIMKNAVESMPSGGELTVTTWSDNEGVHIHIKDTGVGMSESQIKRIGMPFYTTKEKGTGLGLMVVIGLMKAMNGKVSYYSRPDEGTTCVLQFKQVRLFR</sequence>
<dbReference type="InterPro" id="IPR003594">
    <property type="entry name" value="HATPase_dom"/>
</dbReference>
<keyword evidence="6 11" id="KW-0418">Kinase</keyword>
<feature type="transmembrane region" description="Helical" evidence="9">
    <location>
        <begin position="115"/>
        <end position="134"/>
    </location>
</feature>
<dbReference type="Gene3D" id="3.30.565.10">
    <property type="entry name" value="Histidine kinase-like ATPase, C-terminal domain"/>
    <property type="match status" value="1"/>
</dbReference>
<dbReference type="PRINTS" id="PR00344">
    <property type="entry name" value="BCTRLSENSOR"/>
</dbReference>
<feature type="transmembrane region" description="Helical" evidence="9">
    <location>
        <begin position="146"/>
        <end position="167"/>
    </location>
</feature>
<dbReference type="Pfam" id="PF02518">
    <property type="entry name" value="HATPase_c"/>
    <property type="match status" value="1"/>
</dbReference>
<keyword evidence="7" id="KW-0067">ATP-binding</keyword>
<keyword evidence="8" id="KW-0902">Two-component regulatory system</keyword>
<dbReference type="SUPFAM" id="SSF47384">
    <property type="entry name" value="Homodimeric domain of signal transducing histidine kinase"/>
    <property type="match status" value="1"/>
</dbReference>
<evidence type="ECO:0000313" key="12">
    <source>
        <dbReference type="Proteomes" id="UP001209276"/>
    </source>
</evidence>
<protein>
    <recommendedName>
        <fullName evidence="2">histidine kinase</fullName>
        <ecNumber evidence="2">2.7.13.3</ecNumber>
    </recommendedName>
</protein>
<keyword evidence="9" id="KW-0812">Transmembrane</keyword>
<keyword evidence="12" id="KW-1185">Reference proteome</keyword>
<feature type="transmembrane region" description="Helical" evidence="9">
    <location>
        <begin position="25"/>
        <end position="45"/>
    </location>
</feature>
<evidence type="ECO:0000256" key="2">
    <source>
        <dbReference type="ARBA" id="ARBA00012438"/>
    </source>
</evidence>
<comment type="catalytic activity">
    <reaction evidence="1">
        <text>ATP + protein L-histidine = ADP + protein N-phospho-L-histidine.</text>
        <dbReference type="EC" id="2.7.13.3"/>
    </reaction>
</comment>
<name>A0ABT4FXN5_PANTH</name>
<dbReference type="InterPro" id="IPR003661">
    <property type="entry name" value="HisK_dim/P_dom"/>
</dbReference>
<dbReference type="Pfam" id="PF00512">
    <property type="entry name" value="HisKA"/>
    <property type="match status" value="1"/>
</dbReference>
<dbReference type="GO" id="GO:0016301">
    <property type="term" value="F:kinase activity"/>
    <property type="evidence" value="ECO:0007669"/>
    <property type="project" value="UniProtKB-KW"/>
</dbReference>